<name>A0A2T3ADA2_9PEZI</name>
<protein>
    <submittedName>
        <fullName evidence="1">Uncharacterized protein</fullName>
    </submittedName>
</protein>
<proteinExistence type="predicted"/>
<dbReference type="InParanoid" id="A0A2T3ADA2"/>
<accession>A0A2T3ADA2</accession>
<dbReference type="AlphaFoldDB" id="A0A2T3ADA2"/>
<keyword evidence="2" id="KW-1185">Reference proteome</keyword>
<dbReference type="EMBL" id="KZ678408">
    <property type="protein sequence ID" value="PSR92296.1"/>
    <property type="molecule type" value="Genomic_DNA"/>
</dbReference>
<evidence type="ECO:0000313" key="2">
    <source>
        <dbReference type="Proteomes" id="UP000241462"/>
    </source>
</evidence>
<dbReference type="Proteomes" id="UP000241462">
    <property type="component" value="Unassembled WGS sequence"/>
</dbReference>
<organism evidence="1 2">
    <name type="scientific">Coniella lustricola</name>
    <dbReference type="NCBI Taxonomy" id="2025994"/>
    <lineage>
        <taxon>Eukaryota</taxon>
        <taxon>Fungi</taxon>
        <taxon>Dikarya</taxon>
        <taxon>Ascomycota</taxon>
        <taxon>Pezizomycotina</taxon>
        <taxon>Sordariomycetes</taxon>
        <taxon>Sordariomycetidae</taxon>
        <taxon>Diaporthales</taxon>
        <taxon>Schizoparmaceae</taxon>
        <taxon>Coniella</taxon>
    </lineage>
</organism>
<reference evidence="1 2" key="1">
    <citation type="journal article" date="2018" name="Mycol. Prog.">
        <title>Coniella lustricola, a new species from submerged detritus.</title>
        <authorList>
            <person name="Raudabaugh D.B."/>
            <person name="Iturriaga T."/>
            <person name="Carver A."/>
            <person name="Mondo S."/>
            <person name="Pangilinan J."/>
            <person name="Lipzen A."/>
            <person name="He G."/>
            <person name="Amirebrahimi M."/>
            <person name="Grigoriev I.V."/>
            <person name="Miller A.N."/>
        </authorList>
    </citation>
    <scope>NUCLEOTIDE SEQUENCE [LARGE SCALE GENOMIC DNA]</scope>
    <source>
        <strain evidence="1 2">B22-T-1</strain>
    </source>
</reference>
<evidence type="ECO:0000313" key="1">
    <source>
        <dbReference type="EMBL" id="PSR92296.1"/>
    </source>
</evidence>
<gene>
    <name evidence="1" type="ORF">BD289DRAFT_184519</name>
</gene>
<sequence length="127" mass="14332">MLPWTRETVVWFVRCVWTLPVVGLAPTHWLYKSYTWTAQQYIVVPNPGTGSPSFGCTTRWASTCPHVLEGRCLFRSVETHLGPKVEPHHRSLIVTCHWCPWCHWCPQCAARASPGPCGPFLTPTTAT</sequence>